<evidence type="ECO:0000313" key="8">
    <source>
        <dbReference type="EMBL" id="WOL23282.1"/>
    </source>
</evidence>
<dbReference type="GO" id="GO:0004386">
    <property type="term" value="F:helicase activity"/>
    <property type="evidence" value="ECO:0007669"/>
    <property type="project" value="UniProtKB-KW"/>
</dbReference>
<dbReference type="GO" id="GO:0005524">
    <property type="term" value="F:ATP binding"/>
    <property type="evidence" value="ECO:0007669"/>
    <property type="project" value="UniProtKB-KW"/>
</dbReference>
<dbReference type="Pfam" id="PF02689">
    <property type="entry name" value="Herpes_Helicase"/>
    <property type="match status" value="1"/>
</dbReference>
<name>A0AAU0K6P8_9ALPH</name>
<evidence type="ECO:0000256" key="4">
    <source>
        <dbReference type="ARBA" id="ARBA00022801"/>
    </source>
</evidence>
<dbReference type="InterPro" id="IPR027417">
    <property type="entry name" value="P-loop_NTPase"/>
</dbReference>
<dbReference type="SUPFAM" id="SSF52540">
    <property type="entry name" value="P-loop containing nucleoside triphosphate hydrolases"/>
    <property type="match status" value="1"/>
</dbReference>
<evidence type="ECO:0000256" key="5">
    <source>
        <dbReference type="ARBA" id="ARBA00022806"/>
    </source>
</evidence>
<dbReference type="HAMAP" id="MF_04030">
    <property type="entry name" value="HSV_HELI"/>
    <property type="match status" value="1"/>
</dbReference>
<accession>A0AAU0K6P8</accession>
<keyword evidence="1" id="KW-1048">Host nucleus</keyword>
<keyword evidence="2" id="KW-0235">DNA replication</keyword>
<reference evidence="8" key="1">
    <citation type="submission" date="2024-06" db="EMBL/GenBank/DDBJ databases">
        <title>Multidecadal high mortality disease events in Australian domestic geese associated with an alphaherpesvirus, designated Anatid alphaherpesvirus 2.</title>
        <authorList>
            <person name="Kelly-Bosma M."/>
            <person name="Neave M.J."/>
        </authorList>
    </citation>
    <scope>NUCLEOTIDE SEQUENCE</scope>
    <source>
        <strain evidence="8">ACDP 22-00165</strain>
    </source>
</reference>
<dbReference type="InterPro" id="IPR034711">
    <property type="entry name" value="HSV_HELI"/>
</dbReference>
<keyword evidence="4" id="KW-0378">Hydrolase</keyword>
<dbReference type="GO" id="GO:0006260">
    <property type="term" value="P:DNA replication"/>
    <property type="evidence" value="ECO:0007669"/>
    <property type="project" value="UniProtKB-KW"/>
</dbReference>
<sequence>MGSNGDACREDYADSVYLNFTSMHGIQTIVSRIRALSDVRVDRGRVPPLSWFKKAVELETPMDLELRELPFSAYLISGNAGSGKSTCIQTLSEVMECVISGTTKVASQNVYCKLSNAYVSPHINTIFQEFGFRGNHVQAQLGKWQYVCPSNPPTIQELQKRDMVYYWEVLADITRNALRASESGKGAAKFETIRAIEELLGKPRGSMAGAAFCVHGSLPSFAKSNIIVIDEAGLLGRYLLTAVVYSWWLTNAIYSTPQYEAGHIPVVVCVGSPTQTSSLESTFEHSKLKCNVRTSENVLTYMICNRTLRSYLNLSKSWAIFINNKRCTEPEFGDLLKTLEYGLTITEDHARMADSFVVPEAYINNPVNLPGWTRLYSSHKEVSAYMSRLHAHLKVSGDNRFIVFTLPVYTFVRLGDFEKYRVAAGQSNLTVEKWMAANAGRLSNWSQSRDQDAAQTRCEVRSDLGLAVACSDVTYVLNSQVAVTTRLRKWVFGFCGTFETFLSVLKDDSFIKTHGEGSMEYAYRFLSSLLFNGLINFYNFLQTPGLNSDAVDSAYDKMAELTAAALPRGEAAAGADGLASGSGSPGASAHRCHEAATADDTFDFKRLGEDAPSEQQRLFEDDAVFAALNDRMVDMLYCNYDFSRAETPTEIHAQFSTLKSIFMGRYSALSELFGTKFTKAKFDTYVDSVSFRGCEMFTSSLRGGLSSLAFQTDNYTLMGYTQARVHAFSDDPMRKRMDDNSAELLRELNMPLMVLRDQYGFMSAVNVNVNEFVESVDDQELKMATVVDYGISSKLAMTIARSQGLGLEKVAICFSRTGLRLSSVYVAMSRVVSSQYLRMNINPLRENYARDDTISEHILAALRDPNVHIVY</sequence>
<feature type="domain" description="DNA replication helicase" evidence="7">
    <location>
        <begin position="11"/>
        <end position="871"/>
    </location>
</feature>
<evidence type="ECO:0000256" key="1">
    <source>
        <dbReference type="ARBA" id="ARBA00022562"/>
    </source>
</evidence>
<evidence type="ECO:0000256" key="2">
    <source>
        <dbReference type="ARBA" id="ARBA00022705"/>
    </source>
</evidence>
<protein>
    <submittedName>
        <fullName evidence="8">Helicase</fullName>
    </submittedName>
</protein>
<organism evidence="8">
    <name type="scientific">Anatid alphaherpesvirus 2</name>
    <dbReference type="NCBI Taxonomy" id="3080522"/>
    <lineage>
        <taxon>Viruses</taxon>
        <taxon>Duplodnaviria</taxon>
        <taxon>Heunggongvirae</taxon>
        <taxon>Peploviricota</taxon>
        <taxon>Herviviricetes</taxon>
        <taxon>Herpesvirales</taxon>
        <taxon>Orthoherpesviridae</taxon>
        <taxon>Alphaherpesvirinae</taxon>
    </lineage>
</organism>
<keyword evidence="5 8" id="KW-0347">Helicase</keyword>
<keyword evidence="6" id="KW-0067">ATP-binding</keyword>
<dbReference type="Gene3D" id="3.40.50.300">
    <property type="entry name" value="P-loop containing nucleotide triphosphate hydrolases"/>
    <property type="match status" value="1"/>
</dbReference>
<dbReference type="GO" id="GO:0016787">
    <property type="term" value="F:hydrolase activity"/>
    <property type="evidence" value="ECO:0007669"/>
    <property type="project" value="UniProtKB-KW"/>
</dbReference>
<evidence type="ECO:0000256" key="3">
    <source>
        <dbReference type="ARBA" id="ARBA00022741"/>
    </source>
</evidence>
<dbReference type="EMBL" id="OR540300">
    <property type="protein sequence ID" value="WOL23282.1"/>
    <property type="molecule type" value="Genomic_DNA"/>
</dbReference>
<evidence type="ECO:0000259" key="7">
    <source>
        <dbReference type="Pfam" id="PF02689"/>
    </source>
</evidence>
<proteinExistence type="inferred from homology"/>
<evidence type="ECO:0000256" key="6">
    <source>
        <dbReference type="ARBA" id="ARBA00022840"/>
    </source>
</evidence>
<keyword evidence="3" id="KW-0547">Nucleotide-binding</keyword>
<dbReference type="InterPro" id="IPR003840">
    <property type="entry name" value="DNA_helicase_dom"/>
</dbReference>